<evidence type="ECO:0000256" key="1">
    <source>
        <dbReference type="SAM" id="Phobius"/>
    </source>
</evidence>
<keyword evidence="1" id="KW-0472">Membrane</keyword>
<accession>A0A849SRH6</accession>
<dbReference type="EMBL" id="JABFRW010000206">
    <property type="protein sequence ID" value="NOT35607.1"/>
    <property type="molecule type" value="Genomic_DNA"/>
</dbReference>
<dbReference type="Proteomes" id="UP000580839">
    <property type="component" value="Unassembled WGS sequence"/>
</dbReference>
<name>A0A849SRH6_UNCEI</name>
<reference evidence="2 3" key="1">
    <citation type="submission" date="2020-04" db="EMBL/GenBank/DDBJ databases">
        <title>Metagenomic profiling of ammonia- and methane-oxidizing microorganisms in a Dutch drinking water treatment plant.</title>
        <authorList>
            <person name="Poghosyan L."/>
            <person name="Leucker S."/>
        </authorList>
    </citation>
    <scope>NUCLEOTIDE SEQUENCE [LARGE SCALE GENOMIC DNA]</scope>
    <source>
        <strain evidence="2">S-RSF-IL-03</strain>
    </source>
</reference>
<dbReference type="AlphaFoldDB" id="A0A849SRH6"/>
<sequence length="127" mass="13655">MKRPVRPVALLILTACMLYPGLSALFQGFYPFVNGEWFTLMGHQSPFIDFVTKLGVPRVVPYVITGLIGLAWQGAVPGLWAGDWRAYPLALLAAAGSLLLGPGPAFMGVLALISLIVFRETAEVQPA</sequence>
<organism evidence="2 3">
    <name type="scientific">Eiseniibacteriota bacterium</name>
    <dbReference type="NCBI Taxonomy" id="2212470"/>
    <lineage>
        <taxon>Bacteria</taxon>
        <taxon>Candidatus Eiseniibacteriota</taxon>
    </lineage>
</organism>
<comment type="caution">
    <text evidence="2">The sequence shown here is derived from an EMBL/GenBank/DDBJ whole genome shotgun (WGS) entry which is preliminary data.</text>
</comment>
<evidence type="ECO:0000313" key="3">
    <source>
        <dbReference type="Proteomes" id="UP000580839"/>
    </source>
</evidence>
<protein>
    <submittedName>
        <fullName evidence="2">Uncharacterized protein</fullName>
    </submittedName>
</protein>
<feature type="transmembrane region" description="Helical" evidence="1">
    <location>
        <begin position="59"/>
        <end position="82"/>
    </location>
</feature>
<keyword evidence="1" id="KW-0812">Transmembrane</keyword>
<proteinExistence type="predicted"/>
<feature type="transmembrane region" description="Helical" evidence="1">
    <location>
        <begin position="89"/>
        <end position="118"/>
    </location>
</feature>
<evidence type="ECO:0000313" key="2">
    <source>
        <dbReference type="EMBL" id="NOT35607.1"/>
    </source>
</evidence>
<gene>
    <name evidence="2" type="ORF">HOP12_15790</name>
</gene>
<keyword evidence="1" id="KW-1133">Transmembrane helix</keyword>